<protein>
    <submittedName>
        <fullName evidence="5">Bacterio-opsin activator</fullName>
    </submittedName>
</protein>
<evidence type="ECO:0000313" key="6">
    <source>
        <dbReference type="Proteomes" id="UP000766904"/>
    </source>
</evidence>
<evidence type="ECO:0000313" key="5">
    <source>
        <dbReference type="EMBL" id="TYL38005.1"/>
    </source>
</evidence>
<dbReference type="RefSeq" id="WP_148858781.1">
    <property type="nucleotide sequence ID" value="NZ_PHNJ01000007.1"/>
</dbReference>
<gene>
    <name evidence="5" type="ORF">CV102_14925</name>
</gene>
<dbReference type="Pfam" id="PF04967">
    <property type="entry name" value="HTH_10"/>
    <property type="match status" value="1"/>
</dbReference>
<dbReference type="InterPro" id="IPR007050">
    <property type="entry name" value="HTH_bacterioopsin"/>
</dbReference>
<keyword evidence="1" id="KW-0805">Transcription regulation</keyword>
<comment type="caution">
    <text evidence="5">The sequence shown here is derived from an EMBL/GenBank/DDBJ whole genome shotgun (WGS) entry which is preliminary data.</text>
</comment>
<reference evidence="5" key="1">
    <citation type="submission" date="2017-11" db="EMBL/GenBank/DDBJ databases">
        <authorList>
            <person name="Kajale S.C."/>
            <person name="Sharma A."/>
        </authorList>
    </citation>
    <scope>NUCLEOTIDE SEQUENCE</scope>
    <source>
        <strain evidence="5">LS1_42</strain>
    </source>
</reference>
<feature type="domain" description="HTH bat-type" evidence="3">
    <location>
        <begin position="152"/>
        <end position="203"/>
    </location>
</feature>
<accession>A0A8J8TRI3</accession>
<keyword evidence="2" id="KW-0804">Transcription</keyword>
<feature type="domain" description="Bacterioopsin transcriptional activator GAF and HTH associated" evidence="4">
    <location>
        <begin position="41"/>
        <end position="131"/>
    </location>
</feature>
<dbReference type="AlphaFoldDB" id="A0A8J8TRI3"/>
<evidence type="ECO:0000259" key="4">
    <source>
        <dbReference type="Pfam" id="PF15915"/>
    </source>
</evidence>
<dbReference type="InterPro" id="IPR031803">
    <property type="entry name" value="BAT_GAF/HTH-assoc"/>
</dbReference>
<evidence type="ECO:0000256" key="2">
    <source>
        <dbReference type="ARBA" id="ARBA00023163"/>
    </source>
</evidence>
<sequence>MTSIINLEISGEGTGLTALVNAVPSLTCEAEEGIASNGHNLWLSGASKEDLEAGLAEASTIEDYSLISGTEEKWLYNVEFTPETIDIFEVVLEEGGTILDASAPDGSWVLNIRVEERNDASSIYETLEDHGFRPTIIRLSDTTGENHSQTGLTQRQYETLVAAIDHGYFRIPREVSMQELSDELDISHQALSERLRRAYQSLVTTELNVTTEEIESAPSPALSD</sequence>
<name>A0A8J8TRI3_9EURY</name>
<evidence type="ECO:0000259" key="3">
    <source>
        <dbReference type="Pfam" id="PF04967"/>
    </source>
</evidence>
<organism evidence="5 6">
    <name type="scientific">Natronococcus pandeyae</name>
    <dbReference type="NCBI Taxonomy" id="2055836"/>
    <lineage>
        <taxon>Archaea</taxon>
        <taxon>Methanobacteriati</taxon>
        <taxon>Methanobacteriota</taxon>
        <taxon>Stenosarchaea group</taxon>
        <taxon>Halobacteria</taxon>
        <taxon>Halobacteriales</taxon>
        <taxon>Natrialbaceae</taxon>
        <taxon>Natronococcus</taxon>
    </lineage>
</organism>
<dbReference type="PANTHER" id="PTHR34236">
    <property type="entry name" value="DIMETHYL SULFOXIDE REDUCTASE TRANSCRIPTIONAL ACTIVATOR"/>
    <property type="match status" value="1"/>
</dbReference>
<keyword evidence="6" id="KW-1185">Reference proteome</keyword>
<evidence type="ECO:0000256" key="1">
    <source>
        <dbReference type="ARBA" id="ARBA00023015"/>
    </source>
</evidence>
<dbReference type="Proteomes" id="UP000766904">
    <property type="component" value="Unassembled WGS sequence"/>
</dbReference>
<dbReference type="OrthoDB" id="194393at2157"/>
<proteinExistence type="predicted"/>
<dbReference type="PANTHER" id="PTHR34236:SF1">
    <property type="entry name" value="DIMETHYL SULFOXIDE REDUCTASE TRANSCRIPTIONAL ACTIVATOR"/>
    <property type="match status" value="1"/>
</dbReference>
<dbReference type="Pfam" id="PF15915">
    <property type="entry name" value="BAT"/>
    <property type="match status" value="1"/>
</dbReference>
<dbReference type="EMBL" id="PHNJ01000007">
    <property type="protein sequence ID" value="TYL38005.1"/>
    <property type="molecule type" value="Genomic_DNA"/>
</dbReference>